<sequence length="1075" mass="115338">MISEDASRYPQDASDDDHALLSPNGAAPPWPRPRSPIPPHRLAKLANALGISAPVPLSQGSNDSILSPKPLTPEARRSPAPSTSQLASHSPVPFFHSRFLLHIVPPPDIPHDFNSSESFQLTPPPPSASGYHPQFERGTLVPLFPTLQTQLWAIAKEYALPSTAGMILYLVSSAQSPNPEANFTAPVEPGPRLSEDIWKHLWTRVAKFEAETYSRVTTPNTPSGLGLSYLGPPSPLLPQPQDFPSSSNSLRPLISPGRVTPQSFPPPHTPTGSTASSNPPTRSETSQSETNTLDTSLPSHSHAAILDLPGLISSSVIPILAKIEFDIDKRKAAWYGPWIRSRKLNHQKREERARAGSDSGSSPMTEYLTQGDSEADAPKVAPLPLRLVDRQAIPRFLLSTDEGGDCYEMGHPRLTESPPSVDDPNPTSASVPFAEESETEDNSANSNNEEVLHVMRESQERPKLSLNIPSSPPDANVLPVVTNGASKKGPPPPLTLIPYTLGTTIYAEPSPLPASDSSSSRLPYLRSRVPTPSDGAKRTGTVFDDDLDLGLDFEDSGEFDESDPNDRRRSQYVFKAKLDEIEKTLVRFSPRGLQIETRPPPPPLVHGPTPASANSVSFPSNASVHGPTEQGSNELPNRPSTVSLTVPNSPSQQHVKTNSTLDPESDNFLVLPKLSLNGGSSPVPASPSPYKKAFSIQDTASHTASYESTAYPEIDSPLSRKPAASPIIPLSPDPFGRYPSSQFPPTSPLRPPKPKGSTFDIPPEQRSSRSSLSHKVSLTGHVDAESRPPSSRFSLDSTEEGKNNRASVSLYAVKSIKSLWKRGRKASISFSSGTGSTPASQPGTEYASTELPPPVPSLSSTSTPQSLTPEPCTVSRESVTSLTSPSERPPPKTLYYDTPSLLTAQIQHSHSTPSINSMLFNQESPYPVHVLSPNTTYRPRTASQTARMISTASLTDVDVAPPTPPPPASATSATEREKVGAPKSILKSRRTDSPLPSSEQLAMRSRRSRADSVARPSTLMGGGGHATPTSSSFDPSRVSPTSTRTRLGRAPTHSRPSPDERTGKTIGPMPPPPGA</sequence>
<organism evidence="1 2">
    <name type="scientific">Russula earlei</name>
    <dbReference type="NCBI Taxonomy" id="71964"/>
    <lineage>
        <taxon>Eukaryota</taxon>
        <taxon>Fungi</taxon>
        <taxon>Dikarya</taxon>
        <taxon>Basidiomycota</taxon>
        <taxon>Agaricomycotina</taxon>
        <taxon>Agaricomycetes</taxon>
        <taxon>Russulales</taxon>
        <taxon>Russulaceae</taxon>
        <taxon>Russula</taxon>
    </lineage>
</organism>
<dbReference type="EMBL" id="JAGFNK010000017">
    <property type="protein sequence ID" value="KAI9511712.1"/>
    <property type="molecule type" value="Genomic_DNA"/>
</dbReference>
<proteinExistence type="predicted"/>
<gene>
    <name evidence="1" type="ORF">F5148DRAFT_1168271</name>
</gene>
<comment type="caution">
    <text evidence="1">The sequence shown here is derived from an EMBL/GenBank/DDBJ whole genome shotgun (WGS) entry which is preliminary data.</text>
</comment>
<name>A0ACC0ULL7_9AGAM</name>
<reference evidence="1" key="1">
    <citation type="submission" date="2021-03" db="EMBL/GenBank/DDBJ databases">
        <title>Evolutionary priming and transition to the ectomycorrhizal habit in an iconic lineage of mushroom-forming fungi: is preadaptation a requirement?</title>
        <authorList>
            <consortium name="DOE Joint Genome Institute"/>
            <person name="Looney B.P."/>
            <person name="Miyauchi S."/>
            <person name="Morin E."/>
            <person name="Drula E."/>
            <person name="Courty P.E."/>
            <person name="Chicoki N."/>
            <person name="Fauchery L."/>
            <person name="Kohler A."/>
            <person name="Kuo A."/>
            <person name="LaButti K."/>
            <person name="Pangilinan J."/>
            <person name="Lipzen A."/>
            <person name="Riley R."/>
            <person name="Andreopoulos W."/>
            <person name="He G."/>
            <person name="Johnson J."/>
            <person name="Barry K.W."/>
            <person name="Grigoriev I.V."/>
            <person name="Nagy L."/>
            <person name="Hibbett D."/>
            <person name="Henrissat B."/>
            <person name="Matheny P.B."/>
            <person name="Labbe J."/>
            <person name="Martin A.F."/>
        </authorList>
    </citation>
    <scope>NUCLEOTIDE SEQUENCE</scope>
    <source>
        <strain evidence="1">BPL698</strain>
    </source>
</reference>
<evidence type="ECO:0000313" key="2">
    <source>
        <dbReference type="Proteomes" id="UP001207468"/>
    </source>
</evidence>
<evidence type="ECO:0000313" key="1">
    <source>
        <dbReference type="EMBL" id="KAI9511712.1"/>
    </source>
</evidence>
<accession>A0ACC0ULL7</accession>
<dbReference type="Proteomes" id="UP001207468">
    <property type="component" value="Unassembled WGS sequence"/>
</dbReference>
<protein>
    <submittedName>
        <fullName evidence="1">Uncharacterized protein</fullName>
    </submittedName>
</protein>
<keyword evidence="2" id="KW-1185">Reference proteome</keyword>